<keyword evidence="3" id="KW-1185">Reference proteome</keyword>
<proteinExistence type="predicted"/>
<dbReference type="Proteomes" id="UP000265520">
    <property type="component" value="Unassembled WGS sequence"/>
</dbReference>
<dbReference type="AlphaFoldDB" id="A0A392VER9"/>
<reference evidence="2 3" key="1">
    <citation type="journal article" date="2018" name="Front. Plant Sci.">
        <title>Red Clover (Trifolium pratense) and Zigzag Clover (T. medium) - A Picture of Genomic Similarities and Differences.</title>
        <authorList>
            <person name="Dluhosova J."/>
            <person name="Istvanek J."/>
            <person name="Nedelnik J."/>
            <person name="Repkova J."/>
        </authorList>
    </citation>
    <scope>NUCLEOTIDE SEQUENCE [LARGE SCALE GENOMIC DNA]</scope>
    <source>
        <strain evidence="3">cv. 10/8</strain>
        <tissue evidence="2">Leaf</tissue>
    </source>
</reference>
<organism evidence="2 3">
    <name type="scientific">Trifolium medium</name>
    <dbReference type="NCBI Taxonomy" id="97028"/>
    <lineage>
        <taxon>Eukaryota</taxon>
        <taxon>Viridiplantae</taxon>
        <taxon>Streptophyta</taxon>
        <taxon>Embryophyta</taxon>
        <taxon>Tracheophyta</taxon>
        <taxon>Spermatophyta</taxon>
        <taxon>Magnoliopsida</taxon>
        <taxon>eudicotyledons</taxon>
        <taxon>Gunneridae</taxon>
        <taxon>Pentapetalae</taxon>
        <taxon>rosids</taxon>
        <taxon>fabids</taxon>
        <taxon>Fabales</taxon>
        <taxon>Fabaceae</taxon>
        <taxon>Papilionoideae</taxon>
        <taxon>50 kb inversion clade</taxon>
        <taxon>NPAAA clade</taxon>
        <taxon>Hologalegina</taxon>
        <taxon>IRL clade</taxon>
        <taxon>Trifolieae</taxon>
        <taxon>Trifolium</taxon>
    </lineage>
</organism>
<dbReference type="EMBL" id="LXQA011115752">
    <property type="protein sequence ID" value="MCI85451.1"/>
    <property type="molecule type" value="Genomic_DNA"/>
</dbReference>
<sequence length="45" mass="5278">MPELSRKLVEHRFPVRPDKKPVKQLPRRFAPEIVQDQGGNRKAVE</sequence>
<evidence type="ECO:0000313" key="3">
    <source>
        <dbReference type="Proteomes" id="UP000265520"/>
    </source>
</evidence>
<feature type="non-terminal residue" evidence="2">
    <location>
        <position position="45"/>
    </location>
</feature>
<evidence type="ECO:0000256" key="1">
    <source>
        <dbReference type="SAM" id="MobiDB-lite"/>
    </source>
</evidence>
<evidence type="ECO:0000313" key="2">
    <source>
        <dbReference type="EMBL" id="MCI85451.1"/>
    </source>
</evidence>
<feature type="region of interest" description="Disordered" evidence="1">
    <location>
        <begin position="15"/>
        <end position="45"/>
    </location>
</feature>
<comment type="caution">
    <text evidence="2">The sequence shown here is derived from an EMBL/GenBank/DDBJ whole genome shotgun (WGS) entry which is preliminary data.</text>
</comment>
<accession>A0A392VER9</accession>
<protein>
    <submittedName>
        <fullName evidence="2">Pol polyprotein</fullName>
    </submittedName>
</protein>
<name>A0A392VER9_9FABA</name>